<dbReference type="OrthoDB" id="3437016at2759"/>
<feature type="transmembrane region" description="Helical" evidence="7">
    <location>
        <begin position="365"/>
        <end position="389"/>
    </location>
</feature>
<feature type="transmembrane region" description="Helical" evidence="7">
    <location>
        <begin position="396"/>
        <end position="422"/>
    </location>
</feature>
<dbReference type="Proteomes" id="UP000606974">
    <property type="component" value="Unassembled WGS sequence"/>
</dbReference>
<dbReference type="SUPFAM" id="SSF103473">
    <property type="entry name" value="MFS general substrate transporter"/>
    <property type="match status" value="1"/>
</dbReference>
<feature type="transmembrane region" description="Helical" evidence="7">
    <location>
        <begin position="138"/>
        <end position="157"/>
    </location>
</feature>
<keyword evidence="5 7" id="KW-1133">Transmembrane helix</keyword>
<protein>
    <recommendedName>
        <fullName evidence="8">Major facilitator superfamily (MFS) profile domain-containing protein</fullName>
    </recommendedName>
</protein>
<keyword evidence="3" id="KW-0813">Transport</keyword>
<comment type="similarity">
    <text evidence="2">Belongs to the major facilitator superfamily.</text>
</comment>
<evidence type="ECO:0000256" key="2">
    <source>
        <dbReference type="ARBA" id="ARBA00008335"/>
    </source>
</evidence>
<dbReference type="Pfam" id="PF07690">
    <property type="entry name" value="MFS_1"/>
    <property type="match status" value="1"/>
</dbReference>
<dbReference type="PANTHER" id="PTHR23501:SF84">
    <property type="entry name" value="VACUOLAR MEMBRANE AMINO ACID UPTAKE TRANSPORTER FNX2"/>
    <property type="match status" value="1"/>
</dbReference>
<feature type="transmembrane region" description="Helical" evidence="7">
    <location>
        <begin position="539"/>
        <end position="557"/>
    </location>
</feature>
<feature type="transmembrane region" description="Helical" evidence="7">
    <location>
        <begin position="294"/>
        <end position="312"/>
    </location>
</feature>
<organism evidence="9 10">
    <name type="scientific">Endocarpon pusillum</name>
    <dbReference type="NCBI Taxonomy" id="364733"/>
    <lineage>
        <taxon>Eukaryota</taxon>
        <taxon>Fungi</taxon>
        <taxon>Dikarya</taxon>
        <taxon>Ascomycota</taxon>
        <taxon>Pezizomycotina</taxon>
        <taxon>Eurotiomycetes</taxon>
        <taxon>Chaetothyriomycetidae</taxon>
        <taxon>Verrucariales</taxon>
        <taxon>Verrucariaceae</taxon>
        <taxon>Endocarpon</taxon>
    </lineage>
</organism>
<evidence type="ECO:0000256" key="5">
    <source>
        <dbReference type="ARBA" id="ARBA00022989"/>
    </source>
</evidence>
<dbReference type="PROSITE" id="PS50850">
    <property type="entry name" value="MFS"/>
    <property type="match status" value="1"/>
</dbReference>
<accession>A0A8H7AS15</accession>
<comment type="subcellular location">
    <subcellularLocation>
        <location evidence="1">Endomembrane system</location>
        <topology evidence="1">Multi-pass membrane protein</topology>
    </subcellularLocation>
</comment>
<proteinExistence type="inferred from homology"/>
<evidence type="ECO:0000256" key="6">
    <source>
        <dbReference type="ARBA" id="ARBA00023136"/>
    </source>
</evidence>
<feature type="transmembrane region" description="Helical" evidence="7">
    <location>
        <begin position="260"/>
        <end position="282"/>
    </location>
</feature>
<feature type="transmembrane region" description="Helical" evidence="7">
    <location>
        <begin position="333"/>
        <end position="353"/>
    </location>
</feature>
<dbReference type="GO" id="GO:0000329">
    <property type="term" value="C:fungal-type vacuole membrane"/>
    <property type="evidence" value="ECO:0007669"/>
    <property type="project" value="TreeGrafter"/>
</dbReference>
<dbReference type="GO" id="GO:0012505">
    <property type="term" value="C:endomembrane system"/>
    <property type="evidence" value="ECO:0007669"/>
    <property type="project" value="UniProtKB-SubCell"/>
</dbReference>
<evidence type="ECO:0000256" key="4">
    <source>
        <dbReference type="ARBA" id="ARBA00022692"/>
    </source>
</evidence>
<dbReference type="EMBL" id="JAACFV010000002">
    <property type="protein sequence ID" value="KAF7514143.1"/>
    <property type="molecule type" value="Genomic_DNA"/>
</dbReference>
<feature type="transmembrane region" description="Helical" evidence="7">
    <location>
        <begin position="467"/>
        <end position="485"/>
    </location>
</feature>
<keyword evidence="10" id="KW-1185">Reference proteome</keyword>
<evidence type="ECO:0000313" key="9">
    <source>
        <dbReference type="EMBL" id="KAF7514143.1"/>
    </source>
</evidence>
<dbReference type="GO" id="GO:0015174">
    <property type="term" value="F:basic amino acid transmembrane transporter activity"/>
    <property type="evidence" value="ECO:0007669"/>
    <property type="project" value="TreeGrafter"/>
</dbReference>
<feature type="transmembrane region" description="Helical" evidence="7">
    <location>
        <begin position="163"/>
        <end position="184"/>
    </location>
</feature>
<feature type="transmembrane region" description="Helical" evidence="7">
    <location>
        <begin position="196"/>
        <end position="216"/>
    </location>
</feature>
<dbReference type="GO" id="GO:0046943">
    <property type="term" value="F:carboxylic acid transmembrane transporter activity"/>
    <property type="evidence" value="ECO:0007669"/>
    <property type="project" value="UniProtKB-ARBA"/>
</dbReference>
<sequence>MASDRDASEISPLLGRTGNGSIIGRINSVSVDGGLITDAADTATDVERRTSLDESRAAQFQGSPEIQAKLKYILPALSIGILLSAADQTIIVSSYGSIGSELKALNLTSWIATSYFLTLTSFQPLYGKLSDIFGRKACLLYAYAVFGLGCLFCGLAQDIRQLIAARVFQGIGGGGMTTVVSILISDIVPLEDRGLWQGYINIIYATGAGCGAPLGGLLADSIGWRWSFLGQAPLCLVAFISVSFMLKLPPKEEKNWKTNLGRIDFLGALVLVLAVFDMLLGLDRGSNVSWSTPLSYGPLVASALLFALFILVEMKCAAEPFAPGHIIFDRSLFAGYLCNFFSFNGWLAAIYYIPLFFQAADGHGAAASGVRLLPAILAGVTGSLFGGLVMKKTGKYYWLTVIAYTMLVVGMVIIFLFAGTIVNSTWGLSIGTVLCGFGNGIGVTTTLIALISNAAPEDQAVTTACSYLFRSLGSVIGISLSSTVVQQSLRSYLIRGLGSGEEADRIVQRVRRSLEYIRTLDPEVRDMVRRCYGQAVRDAFALMIGATFFALVSSFFIREKRLSR</sequence>
<dbReference type="AlphaFoldDB" id="A0A8H7AS15"/>
<dbReference type="CDD" id="cd17502">
    <property type="entry name" value="MFS_Azr1_MDR_like"/>
    <property type="match status" value="1"/>
</dbReference>
<evidence type="ECO:0000259" key="8">
    <source>
        <dbReference type="PROSITE" id="PS50850"/>
    </source>
</evidence>
<comment type="caution">
    <text evidence="9">The sequence shown here is derived from an EMBL/GenBank/DDBJ whole genome shotgun (WGS) entry which is preliminary data.</text>
</comment>
<evidence type="ECO:0000256" key="3">
    <source>
        <dbReference type="ARBA" id="ARBA00022448"/>
    </source>
</evidence>
<dbReference type="InterPro" id="IPR020846">
    <property type="entry name" value="MFS_dom"/>
</dbReference>
<name>A0A8H7AS15_9EURO</name>
<dbReference type="InterPro" id="IPR011701">
    <property type="entry name" value="MFS"/>
</dbReference>
<dbReference type="PANTHER" id="PTHR23501">
    <property type="entry name" value="MAJOR FACILITATOR SUPERFAMILY"/>
    <property type="match status" value="1"/>
</dbReference>
<reference evidence="9" key="1">
    <citation type="submission" date="2020-02" db="EMBL/GenBank/DDBJ databases">
        <authorList>
            <person name="Palmer J.M."/>
        </authorList>
    </citation>
    <scope>NUCLEOTIDE SEQUENCE</scope>
    <source>
        <strain evidence="9">EPUS1.4</strain>
        <tissue evidence="9">Thallus</tissue>
    </source>
</reference>
<feature type="transmembrane region" description="Helical" evidence="7">
    <location>
        <begin position="228"/>
        <end position="248"/>
    </location>
</feature>
<feature type="transmembrane region" description="Helical" evidence="7">
    <location>
        <begin position="428"/>
        <end position="455"/>
    </location>
</feature>
<gene>
    <name evidence="9" type="ORF">GJ744_004468</name>
</gene>
<keyword evidence="4 7" id="KW-0812">Transmembrane</keyword>
<feature type="domain" description="Major facilitator superfamily (MFS) profile" evidence="8">
    <location>
        <begin position="73"/>
        <end position="562"/>
    </location>
</feature>
<dbReference type="InterPro" id="IPR036259">
    <property type="entry name" value="MFS_trans_sf"/>
</dbReference>
<evidence type="ECO:0000256" key="7">
    <source>
        <dbReference type="SAM" id="Phobius"/>
    </source>
</evidence>
<evidence type="ECO:0000313" key="10">
    <source>
        <dbReference type="Proteomes" id="UP000606974"/>
    </source>
</evidence>
<dbReference type="FunFam" id="1.20.1720.10:FF:000013">
    <property type="entry name" value="Related to multidrug resistance proteins"/>
    <property type="match status" value="1"/>
</dbReference>
<evidence type="ECO:0000256" key="1">
    <source>
        <dbReference type="ARBA" id="ARBA00004127"/>
    </source>
</evidence>
<keyword evidence="6 7" id="KW-0472">Membrane</keyword>
<dbReference type="Gene3D" id="1.20.1250.20">
    <property type="entry name" value="MFS general substrate transporter like domains"/>
    <property type="match status" value="1"/>
</dbReference>